<dbReference type="PROSITE" id="PS50075">
    <property type="entry name" value="CARRIER"/>
    <property type="match status" value="1"/>
</dbReference>
<evidence type="ECO:0000313" key="5">
    <source>
        <dbReference type="Proteomes" id="UP000094256"/>
    </source>
</evidence>
<dbReference type="InterPro" id="IPR009081">
    <property type="entry name" value="PP-bd_ACP"/>
</dbReference>
<dbReference type="InterPro" id="IPR020806">
    <property type="entry name" value="PKS_PP-bd"/>
</dbReference>
<dbReference type="AlphaFoldDB" id="A0A1B3ZFD2"/>
<gene>
    <name evidence="4" type="ORF">AWL63_21360</name>
</gene>
<dbReference type="FunFam" id="1.10.1200.10:FF:000016">
    <property type="entry name" value="Non-ribosomal peptide synthase"/>
    <property type="match status" value="1"/>
</dbReference>
<protein>
    <recommendedName>
        <fullName evidence="3">Carrier domain-containing protein</fullName>
    </recommendedName>
</protein>
<dbReference type="Pfam" id="PF00550">
    <property type="entry name" value="PP-binding"/>
    <property type="match status" value="1"/>
</dbReference>
<dbReference type="InterPro" id="IPR042099">
    <property type="entry name" value="ANL_N_sf"/>
</dbReference>
<organism evidence="4 5">
    <name type="scientific">Sphingomonas panacis</name>
    <dbReference type="NCBI Taxonomy" id="1560345"/>
    <lineage>
        <taxon>Bacteria</taxon>
        <taxon>Pseudomonadati</taxon>
        <taxon>Pseudomonadota</taxon>
        <taxon>Alphaproteobacteria</taxon>
        <taxon>Sphingomonadales</taxon>
        <taxon>Sphingomonadaceae</taxon>
        <taxon>Sphingomonas</taxon>
    </lineage>
</organism>
<reference evidence="4 5" key="1">
    <citation type="submission" date="2016-01" db="EMBL/GenBank/DDBJ databases">
        <title>Complete genome and mega plasmid sequence of Sphingomonas panacis DCY99 elicits systemic resistance in rice to Xanthomonas oryzae.</title>
        <authorList>
            <person name="Kim Y.J."/>
            <person name="Yang D.C."/>
            <person name="Sing P."/>
        </authorList>
    </citation>
    <scope>NUCLEOTIDE SEQUENCE [LARGE SCALE GENOMIC DNA]</scope>
    <source>
        <strain evidence="4 5">DCY99</strain>
    </source>
</reference>
<dbReference type="OrthoDB" id="9778690at2"/>
<keyword evidence="2" id="KW-0597">Phosphoprotein</keyword>
<accession>A0A1B3ZFD2</accession>
<dbReference type="InterPro" id="IPR045851">
    <property type="entry name" value="AMP-bd_C_sf"/>
</dbReference>
<dbReference type="InterPro" id="IPR000873">
    <property type="entry name" value="AMP-dep_synth/lig_dom"/>
</dbReference>
<feature type="domain" description="Carrier" evidence="3">
    <location>
        <begin position="488"/>
        <end position="563"/>
    </location>
</feature>
<dbReference type="GO" id="GO:0031177">
    <property type="term" value="F:phosphopantetheine binding"/>
    <property type="evidence" value="ECO:0007669"/>
    <property type="project" value="InterPro"/>
</dbReference>
<dbReference type="Proteomes" id="UP000094256">
    <property type="component" value="Chromosome"/>
</dbReference>
<evidence type="ECO:0000256" key="2">
    <source>
        <dbReference type="ARBA" id="ARBA00022553"/>
    </source>
</evidence>
<keyword evidence="5" id="KW-1185">Reference proteome</keyword>
<keyword evidence="1" id="KW-0596">Phosphopantetheine</keyword>
<dbReference type="PROSITE" id="PS00455">
    <property type="entry name" value="AMP_BINDING"/>
    <property type="match status" value="1"/>
</dbReference>
<dbReference type="PANTHER" id="PTHR45527:SF1">
    <property type="entry name" value="FATTY ACID SYNTHASE"/>
    <property type="match status" value="1"/>
</dbReference>
<sequence length="580" mass="60743">MRDLPATTTLSHPISLRIREIVRDAGPAVAIESGGMSLSYADLDARAAALAGALAVRGVTPGATVAVGLPRSAEQIVALLAVWYAGAAYLPLDPAWPEARLESFVERAGCAAVIAPRGSGLGTVAPDDRGDFVEVAAGDLAYVIFTSGSTGEPKAVEVGHDNLAALVDWHLDAFAVGAGTRSAHLAGLGFDAAAWEVWPTLAAGGTLCLADDAVRLDPVALRDWLVRERIDVAFAPTALAEPLVTMDWPADARLRVLLTGADKLTVRPRPGQPFVFVNNYGPTECTVVATSGVVAAEGSALPSIGTAISGTTIHLLDPGGDDVMRGAPGEVYIGGAQVARGYRGDPALTEARFVSHPKYGRLYRTGDLALRLEDGDYAFLGRVDGQVKVRGHRIEPAEVAAALNRLPEIAASHVLVRDGDLVAYVTLNGEATAGALRAALGEILPDYMVPAHFARLDAMPLTANGKIDVRALPDPASVAMAESTGARAPATPTELRLFEIVSDVLGHRDFGVDDDFFLLGGHSLLGTQVIIRARDAFGIDLSLFHLFEAATVAKLAEVVETLIFAKIEAMSDADIERLSA</sequence>
<evidence type="ECO:0000313" key="4">
    <source>
        <dbReference type="EMBL" id="AOH86128.1"/>
    </source>
</evidence>
<dbReference type="CDD" id="cd05930">
    <property type="entry name" value="A_NRPS"/>
    <property type="match status" value="1"/>
</dbReference>
<dbReference type="InterPro" id="IPR020845">
    <property type="entry name" value="AMP-binding_CS"/>
</dbReference>
<dbReference type="Pfam" id="PF13193">
    <property type="entry name" value="AMP-binding_C"/>
    <property type="match status" value="1"/>
</dbReference>
<dbReference type="RefSeq" id="WP_069206643.1">
    <property type="nucleotide sequence ID" value="NZ_CP014168.1"/>
</dbReference>
<evidence type="ECO:0000256" key="1">
    <source>
        <dbReference type="ARBA" id="ARBA00022450"/>
    </source>
</evidence>
<dbReference type="Gene3D" id="3.40.50.12780">
    <property type="entry name" value="N-terminal domain of ligase-like"/>
    <property type="match status" value="1"/>
</dbReference>
<dbReference type="NCBIfam" id="TIGR01733">
    <property type="entry name" value="AA-adenyl-dom"/>
    <property type="match status" value="1"/>
</dbReference>
<dbReference type="Pfam" id="PF00501">
    <property type="entry name" value="AMP-binding"/>
    <property type="match status" value="1"/>
</dbReference>
<dbReference type="SMART" id="SM00823">
    <property type="entry name" value="PKS_PP"/>
    <property type="match status" value="1"/>
</dbReference>
<dbReference type="GO" id="GO:0044550">
    <property type="term" value="P:secondary metabolite biosynthetic process"/>
    <property type="evidence" value="ECO:0007669"/>
    <property type="project" value="TreeGrafter"/>
</dbReference>
<dbReference type="STRING" id="1560345.AWL63_21360"/>
<dbReference type="InterPro" id="IPR025110">
    <property type="entry name" value="AMP-bd_C"/>
</dbReference>
<dbReference type="KEGG" id="span:AWL63_21360"/>
<dbReference type="Gene3D" id="1.10.1200.10">
    <property type="entry name" value="ACP-like"/>
    <property type="match status" value="1"/>
</dbReference>
<proteinExistence type="predicted"/>
<dbReference type="Gene3D" id="3.30.300.30">
    <property type="match status" value="1"/>
</dbReference>
<dbReference type="EMBL" id="CP014168">
    <property type="protein sequence ID" value="AOH86128.1"/>
    <property type="molecule type" value="Genomic_DNA"/>
</dbReference>
<dbReference type="SUPFAM" id="SSF47336">
    <property type="entry name" value="ACP-like"/>
    <property type="match status" value="1"/>
</dbReference>
<name>A0A1B3ZFD2_9SPHN</name>
<dbReference type="PANTHER" id="PTHR45527">
    <property type="entry name" value="NONRIBOSOMAL PEPTIDE SYNTHETASE"/>
    <property type="match status" value="1"/>
</dbReference>
<dbReference type="InterPro" id="IPR010071">
    <property type="entry name" value="AA_adenyl_dom"/>
</dbReference>
<dbReference type="GO" id="GO:0072330">
    <property type="term" value="P:monocarboxylic acid biosynthetic process"/>
    <property type="evidence" value="ECO:0007669"/>
    <property type="project" value="UniProtKB-ARBA"/>
</dbReference>
<evidence type="ECO:0000259" key="3">
    <source>
        <dbReference type="PROSITE" id="PS50075"/>
    </source>
</evidence>
<dbReference type="GO" id="GO:0005737">
    <property type="term" value="C:cytoplasm"/>
    <property type="evidence" value="ECO:0007669"/>
    <property type="project" value="TreeGrafter"/>
</dbReference>
<dbReference type="SUPFAM" id="SSF56801">
    <property type="entry name" value="Acetyl-CoA synthetase-like"/>
    <property type="match status" value="1"/>
</dbReference>
<dbReference type="GO" id="GO:0043041">
    <property type="term" value="P:amino acid activation for nonribosomal peptide biosynthetic process"/>
    <property type="evidence" value="ECO:0007669"/>
    <property type="project" value="TreeGrafter"/>
</dbReference>
<dbReference type="InterPro" id="IPR036736">
    <property type="entry name" value="ACP-like_sf"/>
</dbReference>